<accession>A0A8S9X0F2</accession>
<dbReference type="EMBL" id="WIXP02000013">
    <property type="protein sequence ID" value="KAF6201055.1"/>
    <property type="molecule type" value="Genomic_DNA"/>
</dbReference>
<organism evidence="1 2">
    <name type="scientific">Apolygus lucorum</name>
    <name type="common">Small green plant bug</name>
    <name type="synonym">Lygocoris lucorum</name>
    <dbReference type="NCBI Taxonomy" id="248454"/>
    <lineage>
        <taxon>Eukaryota</taxon>
        <taxon>Metazoa</taxon>
        <taxon>Ecdysozoa</taxon>
        <taxon>Arthropoda</taxon>
        <taxon>Hexapoda</taxon>
        <taxon>Insecta</taxon>
        <taxon>Pterygota</taxon>
        <taxon>Neoptera</taxon>
        <taxon>Paraneoptera</taxon>
        <taxon>Hemiptera</taxon>
        <taxon>Heteroptera</taxon>
        <taxon>Panheteroptera</taxon>
        <taxon>Cimicomorpha</taxon>
        <taxon>Miridae</taxon>
        <taxon>Mirini</taxon>
        <taxon>Apolygus</taxon>
    </lineage>
</organism>
<proteinExistence type="predicted"/>
<dbReference type="Proteomes" id="UP000466442">
    <property type="component" value="Unassembled WGS sequence"/>
</dbReference>
<sequence>MNCDAKLFCSLLLGRLESHVQSLSVLKEYQAGFRRGAFDGVQRDLTYVLYCETGIEPIFLYSLRLHVDYLLRVWSMPQDRYPLIIARDVAGCGLFWQKGLNDLADKNGCEYDGFSQSRGTLQSQLNRIIEEVGASWREVQRERALHSSNPMYSQLNLDLRCASLVSGDEVYPFHAARWLIKLRGALLSLNSRPSEREPRLRQECSLCNLQEPEDVAHFLGRCSVLRDFRIAAFGKMELAQEDIISVLNGQNLKNLVGYCQRAWCYRAELVREFNW</sequence>
<gene>
    <name evidence="1" type="ORF">GE061_005502</name>
</gene>
<evidence type="ECO:0000313" key="1">
    <source>
        <dbReference type="EMBL" id="KAF6201055.1"/>
    </source>
</evidence>
<name>A0A8S9X0F2_APOLU</name>
<reference evidence="1" key="1">
    <citation type="journal article" date="2021" name="Mol. Ecol. Resour.">
        <title>Apolygus lucorum genome provides insights into omnivorousness and mesophyll feeding.</title>
        <authorList>
            <person name="Liu Y."/>
            <person name="Liu H."/>
            <person name="Wang H."/>
            <person name="Huang T."/>
            <person name="Liu B."/>
            <person name="Yang B."/>
            <person name="Yin L."/>
            <person name="Li B."/>
            <person name="Zhang Y."/>
            <person name="Zhang S."/>
            <person name="Jiang F."/>
            <person name="Zhang X."/>
            <person name="Ren Y."/>
            <person name="Wang B."/>
            <person name="Wang S."/>
            <person name="Lu Y."/>
            <person name="Wu K."/>
            <person name="Fan W."/>
            <person name="Wang G."/>
        </authorList>
    </citation>
    <scope>NUCLEOTIDE SEQUENCE</scope>
    <source>
        <strain evidence="1">12Hb</strain>
    </source>
</reference>
<protein>
    <submittedName>
        <fullName evidence="1">Uncharacterized protein</fullName>
    </submittedName>
</protein>
<dbReference type="OrthoDB" id="6628452at2759"/>
<keyword evidence="2" id="KW-1185">Reference proteome</keyword>
<dbReference type="AlphaFoldDB" id="A0A8S9X0F2"/>
<evidence type="ECO:0000313" key="2">
    <source>
        <dbReference type="Proteomes" id="UP000466442"/>
    </source>
</evidence>
<comment type="caution">
    <text evidence="1">The sequence shown here is derived from an EMBL/GenBank/DDBJ whole genome shotgun (WGS) entry which is preliminary data.</text>
</comment>